<dbReference type="EMBL" id="CP132191">
    <property type="protein sequence ID" value="WLP85809.1"/>
    <property type="molecule type" value="Genomic_DNA"/>
</dbReference>
<sequence length="185" mass="21480">MKNKFIVIKHKRKDHTYISIATSNGYGKGYGNQVGIGRLEKLEELSSDPINVIKNVCETLSITDSKEKIKQSIMFALNSSKTEVYNVNYGINILYDLINKFEIFDALPKTRHKELNKILKYTIASRIIDANSYISIHKNKYKYEDAPNTSKDSYYALLNLIYDNKENLLKRINKKLLKIHQEKLN</sequence>
<name>A0ABY9HB29_9MOLU</name>
<keyword evidence="2" id="KW-1185">Reference proteome</keyword>
<dbReference type="Proteomes" id="UP001237011">
    <property type="component" value="Chromosome"/>
</dbReference>
<gene>
    <name evidence="1" type="ORF">Q8852_01535</name>
</gene>
<dbReference type="RefSeq" id="WP_305938232.1">
    <property type="nucleotide sequence ID" value="NZ_CP132191.1"/>
</dbReference>
<evidence type="ECO:0000313" key="2">
    <source>
        <dbReference type="Proteomes" id="UP001237011"/>
    </source>
</evidence>
<protein>
    <submittedName>
        <fullName evidence="1">Uncharacterized protein</fullName>
    </submittedName>
</protein>
<organism evidence="1 2">
    <name type="scientific">Mycoplasma seminis</name>
    <dbReference type="NCBI Taxonomy" id="512749"/>
    <lineage>
        <taxon>Bacteria</taxon>
        <taxon>Bacillati</taxon>
        <taxon>Mycoplasmatota</taxon>
        <taxon>Mollicutes</taxon>
        <taxon>Mycoplasmataceae</taxon>
        <taxon>Mycoplasma</taxon>
    </lineage>
</organism>
<proteinExistence type="predicted"/>
<accession>A0ABY9HB29</accession>
<evidence type="ECO:0000313" key="1">
    <source>
        <dbReference type="EMBL" id="WLP85809.1"/>
    </source>
</evidence>
<reference evidence="1" key="1">
    <citation type="submission" date="2023-08" db="EMBL/GenBank/DDBJ databases">
        <title>Complete genome sequence of Mycoplasma seminis 2200.</title>
        <authorList>
            <person name="Spergser J."/>
        </authorList>
    </citation>
    <scope>NUCLEOTIDE SEQUENCE [LARGE SCALE GENOMIC DNA]</scope>
    <source>
        <strain evidence="1">2200</strain>
    </source>
</reference>